<dbReference type="UniPathway" id="UPA00345"/>
<dbReference type="InterPro" id="IPR014722">
    <property type="entry name" value="Rib_uL2_dom2"/>
</dbReference>
<dbReference type="CDD" id="cd04470">
    <property type="entry name" value="S1_EF-P_repeat_1"/>
    <property type="match status" value="1"/>
</dbReference>
<dbReference type="HAMAP" id="MF_00141">
    <property type="entry name" value="EF_P"/>
    <property type="match status" value="1"/>
</dbReference>
<dbReference type="InterPro" id="IPR015365">
    <property type="entry name" value="Elong-fact-P_C"/>
</dbReference>
<feature type="domain" description="Translation elongation factor P/YeiP central" evidence="11">
    <location>
        <begin position="67"/>
        <end position="121"/>
    </location>
</feature>
<protein>
    <recommendedName>
        <fullName evidence="7 8">Elongation factor P</fullName>
        <shortName evidence="7">EF-P</shortName>
    </recommendedName>
</protein>
<dbReference type="FunFam" id="2.40.50.140:FF:000009">
    <property type="entry name" value="Elongation factor P"/>
    <property type="match status" value="1"/>
</dbReference>
<evidence type="ECO:0000256" key="6">
    <source>
        <dbReference type="ARBA" id="ARBA00022917"/>
    </source>
</evidence>
<comment type="similarity">
    <text evidence="3 7 9">Belongs to the elongation factor P family.</text>
</comment>
<reference evidence="12 13" key="1">
    <citation type="journal article" date="2013" name="Proc. Natl. Acad. Sci. U.S.A.">
        <title>Candidate phylum TM6 genome recovered from a hospital sink biofilm provides genomic insights into this uncultivated phylum.</title>
        <authorList>
            <person name="McLean J.S."/>
            <person name="Lombardo M.J."/>
            <person name="Badger J.H."/>
            <person name="Edlund A."/>
            <person name="Novotny M."/>
            <person name="Yee-Greenbaum J."/>
            <person name="Vyahhi N."/>
            <person name="Hall A.P."/>
            <person name="Yang Y."/>
            <person name="Dupont C.L."/>
            <person name="Ziegler M.G."/>
            <person name="Chitsaz H."/>
            <person name="Allen A.E."/>
            <person name="Yooseph S."/>
            <person name="Tesler G."/>
            <person name="Pevzner P.A."/>
            <person name="Friedman R.M."/>
            <person name="Nealson K.H."/>
            <person name="Venter J.C."/>
            <person name="Lasken R.S."/>
        </authorList>
    </citation>
    <scope>NUCLEOTIDE SEQUENCE [LARGE SCALE GENOMIC DNA]</scope>
    <source>
        <strain evidence="12 13">TM6SC1</strain>
    </source>
</reference>
<dbReference type="AlphaFoldDB" id="A0A0D2JD50"/>
<evidence type="ECO:0000256" key="2">
    <source>
        <dbReference type="ARBA" id="ARBA00004815"/>
    </source>
</evidence>
<dbReference type="Pfam" id="PF01132">
    <property type="entry name" value="EFP"/>
    <property type="match status" value="1"/>
</dbReference>
<evidence type="ECO:0000256" key="8">
    <source>
        <dbReference type="NCBIfam" id="TIGR00038"/>
    </source>
</evidence>
<evidence type="ECO:0000256" key="5">
    <source>
        <dbReference type="ARBA" id="ARBA00022768"/>
    </source>
</evidence>
<dbReference type="SMART" id="SM00841">
    <property type="entry name" value="Elong-fact-P_C"/>
    <property type="match status" value="1"/>
</dbReference>
<dbReference type="PANTHER" id="PTHR30053">
    <property type="entry name" value="ELONGATION FACTOR P"/>
    <property type="match status" value="1"/>
</dbReference>
<dbReference type="PROSITE" id="PS01275">
    <property type="entry name" value="EFP"/>
    <property type="match status" value="1"/>
</dbReference>
<comment type="function">
    <text evidence="7">Involved in peptide bond synthesis. Stimulates efficient translation and peptide-bond synthesis on native or reconstituted 70S ribosomes in vitro. Probably functions indirectly by altering the affinity of the ribosome for aminoacyl-tRNA, thus increasing their reactivity as acceptors for peptidyl transferase.</text>
</comment>
<evidence type="ECO:0000256" key="7">
    <source>
        <dbReference type="HAMAP-Rule" id="MF_00141"/>
    </source>
</evidence>
<proteinExistence type="inferred from homology"/>
<dbReference type="SMART" id="SM01185">
    <property type="entry name" value="EFP"/>
    <property type="match status" value="1"/>
</dbReference>
<dbReference type="InterPro" id="IPR001059">
    <property type="entry name" value="Transl_elong_P/YeiP_cen"/>
</dbReference>
<evidence type="ECO:0000256" key="9">
    <source>
        <dbReference type="RuleBase" id="RU004389"/>
    </source>
</evidence>
<keyword evidence="6 7" id="KW-0648">Protein biosynthesis</keyword>
<dbReference type="InterPro" id="IPR013185">
    <property type="entry name" value="Transl_elong_KOW-like"/>
</dbReference>
<dbReference type="InterPro" id="IPR012340">
    <property type="entry name" value="NA-bd_OB-fold"/>
</dbReference>
<dbReference type="PANTHER" id="PTHR30053:SF12">
    <property type="entry name" value="ELONGATION FACTOR P (EF-P) FAMILY PROTEIN"/>
    <property type="match status" value="1"/>
</dbReference>
<dbReference type="eggNOG" id="COG0231">
    <property type="taxonomic scope" value="Bacteria"/>
</dbReference>
<keyword evidence="13" id="KW-1185">Reference proteome</keyword>
<organism evidence="12 13">
    <name type="scientific">candidate division TM6 bacterium JCVI TM6SC1</name>
    <dbReference type="NCBI Taxonomy" id="1306947"/>
    <lineage>
        <taxon>Bacteria</taxon>
        <taxon>Candidatus Babelota</taxon>
        <taxon>Vermiphilus</taxon>
    </lineage>
</organism>
<dbReference type="Pfam" id="PF08207">
    <property type="entry name" value="EFP_N"/>
    <property type="match status" value="1"/>
</dbReference>
<dbReference type="InterPro" id="IPR013852">
    <property type="entry name" value="Transl_elong_P/YeiP_CS"/>
</dbReference>
<keyword evidence="5 7" id="KW-0251">Elongation factor</keyword>
<dbReference type="SUPFAM" id="SSF50249">
    <property type="entry name" value="Nucleic acid-binding proteins"/>
    <property type="match status" value="2"/>
</dbReference>
<name>A0A0D2JD50_9BACT</name>
<evidence type="ECO:0000313" key="12">
    <source>
        <dbReference type="EMBL" id="KIX84876.1"/>
    </source>
</evidence>
<comment type="caution">
    <text evidence="12">The sequence shown here is derived from an EMBL/GenBank/DDBJ whole genome shotgun (WGS) entry which is preliminary data.</text>
</comment>
<evidence type="ECO:0000313" key="13">
    <source>
        <dbReference type="Proteomes" id="UP000032214"/>
    </source>
</evidence>
<dbReference type="Proteomes" id="UP000032214">
    <property type="component" value="Unassembled WGS sequence"/>
</dbReference>
<dbReference type="STRING" id="1306947.J120_05150"/>
<dbReference type="NCBIfam" id="TIGR00038">
    <property type="entry name" value="efp"/>
    <property type="match status" value="1"/>
</dbReference>
<dbReference type="Gene3D" id="2.30.30.30">
    <property type="match status" value="1"/>
</dbReference>
<dbReference type="SUPFAM" id="SSF50104">
    <property type="entry name" value="Translation proteins SH3-like domain"/>
    <property type="match status" value="1"/>
</dbReference>
<accession>A0A0D2JD50</accession>
<comment type="pathway">
    <text evidence="2 7">Protein biosynthesis; polypeptide chain elongation.</text>
</comment>
<dbReference type="FunFam" id="2.30.30.30:FF:000003">
    <property type="entry name" value="Elongation factor P"/>
    <property type="match status" value="1"/>
</dbReference>
<dbReference type="Pfam" id="PF09285">
    <property type="entry name" value="Elong-fact-P_C"/>
    <property type="match status" value="1"/>
</dbReference>
<dbReference type="Gene3D" id="2.40.50.140">
    <property type="entry name" value="Nucleic acid-binding proteins"/>
    <property type="match status" value="2"/>
</dbReference>
<dbReference type="InterPro" id="IPR020599">
    <property type="entry name" value="Transl_elong_fac_P/YeiP"/>
</dbReference>
<evidence type="ECO:0000256" key="4">
    <source>
        <dbReference type="ARBA" id="ARBA00022490"/>
    </source>
</evidence>
<feature type="domain" description="Elongation factor P C-terminal" evidence="10">
    <location>
        <begin position="129"/>
        <end position="185"/>
    </location>
</feature>
<dbReference type="GO" id="GO:0003746">
    <property type="term" value="F:translation elongation factor activity"/>
    <property type="evidence" value="ECO:0007669"/>
    <property type="project" value="UniProtKB-UniRule"/>
</dbReference>
<dbReference type="PIRSF" id="PIRSF005901">
    <property type="entry name" value="EF-P"/>
    <property type="match status" value="1"/>
</dbReference>
<dbReference type="GO" id="GO:0005829">
    <property type="term" value="C:cytosol"/>
    <property type="evidence" value="ECO:0007669"/>
    <property type="project" value="UniProtKB-ARBA"/>
</dbReference>
<dbReference type="InterPro" id="IPR008991">
    <property type="entry name" value="Translation_prot_SH3-like_sf"/>
</dbReference>
<keyword evidence="4 7" id="KW-0963">Cytoplasm</keyword>
<comment type="subcellular location">
    <subcellularLocation>
        <location evidence="1 7">Cytoplasm</location>
    </subcellularLocation>
</comment>
<dbReference type="EMBL" id="ARQD01000007">
    <property type="protein sequence ID" value="KIX84876.1"/>
    <property type="molecule type" value="Genomic_DNA"/>
</dbReference>
<dbReference type="NCBIfam" id="NF001810">
    <property type="entry name" value="PRK00529.1"/>
    <property type="match status" value="1"/>
</dbReference>
<dbReference type="InterPro" id="IPR011768">
    <property type="entry name" value="Transl_elongation_fac_P"/>
</dbReference>
<dbReference type="FunFam" id="2.40.50.140:FF:000004">
    <property type="entry name" value="Elongation factor P"/>
    <property type="match status" value="1"/>
</dbReference>
<dbReference type="CDD" id="cd05794">
    <property type="entry name" value="S1_EF-P_repeat_2"/>
    <property type="match status" value="1"/>
</dbReference>
<evidence type="ECO:0000256" key="3">
    <source>
        <dbReference type="ARBA" id="ARBA00009479"/>
    </source>
</evidence>
<sequence>MISTSEFRKGAKILFRDEPYMVLEYHHVKPGKGGAFVRTKMKNMITGLIHEETFRSGEKFSDPGLEYKDMLYLYKDGEMYQFMDQDSFEQIAFNKSQIEDVLDFLKEQIIYTVLYFNDKPIAVTAPLFMELTVTETPPGIRGDTAQGGATKPATLETGLVLQVPLFVNEGDIIKVDTRDTSYVERVKQ</sequence>
<dbReference type="GO" id="GO:0043043">
    <property type="term" value="P:peptide biosynthetic process"/>
    <property type="evidence" value="ECO:0007669"/>
    <property type="project" value="InterPro"/>
</dbReference>
<gene>
    <name evidence="7" type="primary">efp</name>
    <name evidence="12" type="ORF">J120_05150</name>
</gene>
<evidence type="ECO:0000259" key="10">
    <source>
        <dbReference type="SMART" id="SM00841"/>
    </source>
</evidence>
<evidence type="ECO:0000259" key="11">
    <source>
        <dbReference type="SMART" id="SM01185"/>
    </source>
</evidence>
<evidence type="ECO:0000256" key="1">
    <source>
        <dbReference type="ARBA" id="ARBA00004496"/>
    </source>
</evidence>